<feature type="compositionally biased region" description="Basic and acidic residues" evidence="1">
    <location>
        <begin position="228"/>
        <end position="242"/>
    </location>
</feature>
<feature type="region of interest" description="Disordered" evidence="1">
    <location>
        <begin position="228"/>
        <end position="257"/>
    </location>
</feature>
<proteinExistence type="predicted"/>
<keyword evidence="2" id="KW-0732">Signal</keyword>
<accession>A0A317XTG1</accession>
<protein>
    <submittedName>
        <fullName evidence="3">Uncharacterized protein</fullName>
    </submittedName>
</protein>
<dbReference type="InParanoid" id="A0A317XTG1"/>
<feature type="compositionally biased region" description="Polar residues" evidence="1">
    <location>
        <begin position="248"/>
        <end position="257"/>
    </location>
</feature>
<feature type="chain" id="PRO_5016278470" evidence="2">
    <location>
        <begin position="20"/>
        <end position="345"/>
    </location>
</feature>
<evidence type="ECO:0000313" key="3">
    <source>
        <dbReference type="EMBL" id="PWZ01626.1"/>
    </source>
</evidence>
<organism evidence="3 4">
    <name type="scientific">Testicularia cyperi</name>
    <dbReference type="NCBI Taxonomy" id="1882483"/>
    <lineage>
        <taxon>Eukaryota</taxon>
        <taxon>Fungi</taxon>
        <taxon>Dikarya</taxon>
        <taxon>Basidiomycota</taxon>
        <taxon>Ustilaginomycotina</taxon>
        <taxon>Ustilaginomycetes</taxon>
        <taxon>Ustilaginales</taxon>
        <taxon>Anthracoideaceae</taxon>
        <taxon>Testicularia</taxon>
    </lineage>
</organism>
<dbReference type="AlphaFoldDB" id="A0A317XTG1"/>
<dbReference type="OrthoDB" id="2555653at2759"/>
<name>A0A317XTG1_9BASI</name>
<gene>
    <name evidence="3" type="ORF">BCV70DRAFT_210804</name>
</gene>
<sequence length="345" mass="37714">MRLLLASLALTLVHTHSHASLVSAARDVGQATIGSDAIVGRNPLFSTSWLKHQASARFTSTTIAKDHAASAVTGSFFDNLSRHWTEADSTKQTFMALFLIVQIVGLVCILKGLLDKLFGRRAEYRNRRTRRFARRAAVAAAGGLAKGRIPLSHQRPLYRADIKPQLPPRPPRNDPIHQDASSSLPEKAAFDTSPTGEIILPSWTANGPTPLNVIIEEPEPRLLRKDRFSDASDTSDGWRDQDAAVPSYNETSRPSSPSTYLGFNGAWPLRPTLFAGQGSLRLRERNDCAMLPFAIHRSSTPDTRLEETKRPFNATAAIHAASIATVSTFNPDPESLTDIPATHGL</sequence>
<evidence type="ECO:0000256" key="2">
    <source>
        <dbReference type="SAM" id="SignalP"/>
    </source>
</evidence>
<evidence type="ECO:0000313" key="4">
    <source>
        <dbReference type="Proteomes" id="UP000246740"/>
    </source>
</evidence>
<feature type="signal peptide" evidence="2">
    <location>
        <begin position="1"/>
        <end position="19"/>
    </location>
</feature>
<dbReference type="Proteomes" id="UP000246740">
    <property type="component" value="Unassembled WGS sequence"/>
</dbReference>
<feature type="region of interest" description="Disordered" evidence="1">
    <location>
        <begin position="161"/>
        <end position="189"/>
    </location>
</feature>
<dbReference type="EMBL" id="KZ819190">
    <property type="protein sequence ID" value="PWZ01626.1"/>
    <property type="molecule type" value="Genomic_DNA"/>
</dbReference>
<reference evidence="3 4" key="1">
    <citation type="journal article" date="2018" name="Mol. Biol. Evol.">
        <title>Broad Genomic Sampling Reveals a Smut Pathogenic Ancestry of the Fungal Clade Ustilaginomycotina.</title>
        <authorList>
            <person name="Kijpornyongpan T."/>
            <person name="Mondo S.J."/>
            <person name="Barry K."/>
            <person name="Sandor L."/>
            <person name="Lee J."/>
            <person name="Lipzen A."/>
            <person name="Pangilinan J."/>
            <person name="LaButti K."/>
            <person name="Hainaut M."/>
            <person name="Henrissat B."/>
            <person name="Grigoriev I.V."/>
            <person name="Spatafora J.W."/>
            <person name="Aime M.C."/>
        </authorList>
    </citation>
    <scope>NUCLEOTIDE SEQUENCE [LARGE SCALE GENOMIC DNA]</scope>
    <source>
        <strain evidence="3 4">MCA 3645</strain>
    </source>
</reference>
<evidence type="ECO:0000256" key="1">
    <source>
        <dbReference type="SAM" id="MobiDB-lite"/>
    </source>
</evidence>
<keyword evidence="4" id="KW-1185">Reference proteome</keyword>